<evidence type="ECO:0000256" key="2">
    <source>
        <dbReference type="ARBA" id="ARBA00013932"/>
    </source>
</evidence>
<evidence type="ECO:0000256" key="3">
    <source>
        <dbReference type="ARBA" id="ARBA00022723"/>
    </source>
</evidence>
<dbReference type="GO" id="GO:0017025">
    <property type="term" value="F:TBP-class protein binding"/>
    <property type="evidence" value="ECO:0007669"/>
    <property type="project" value="InterPro"/>
</dbReference>
<dbReference type="HAMAP" id="MF_00383">
    <property type="entry name" value="TF2B_arch"/>
    <property type="match status" value="1"/>
</dbReference>
<dbReference type="InterPro" id="IPR013137">
    <property type="entry name" value="Znf_TFIIB"/>
</dbReference>
<evidence type="ECO:0000256" key="7">
    <source>
        <dbReference type="ARBA" id="ARBA00023015"/>
    </source>
</evidence>
<keyword evidence="3 10" id="KW-0479">Metal-binding</keyword>
<dbReference type="PANTHER" id="PTHR11618">
    <property type="entry name" value="TRANSCRIPTION INITIATION FACTOR IIB-RELATED"/>
    <property type="match status" value="1"/>
</dbReference>
<evidence type="ECO:0000256" key="1">
    <source>
        <dbReference type="ARBA" id="ARBA00010857"/>
    </source>
</evidence>
<reference evidence="15" key="1">
    <citation type="submission" date="2016-10" db="EMBL/GenBank/DDBJ databases">
        <authorList>
            <person name="Varghese N."/>
            <person name="Submissions S."/>
        </authorList>
    </citation>
    <scope>NUCLEOTIDE SEQUENCE [LARGE SCALE GENOMIC DNA]</scope>
    <source>
        <strain evidence="15">CGMCC 1.10119</strain>
    </source>
</reference>
<feature type="repeat" description="1" evidence="10">
    <location>
        <begin position="139"/>
        <end position="222"/>
    </location>
</feature>
<dbReference type="AlphaFoldDB" id="A0A1G9ZHN7"/>
<feature type="region of interest" description="Disordered" evidence="12">
    <location>
        <begin position="68"/>
        <end position="112"/>
    </location>
</feature>
<dbReference type="EMBL" id="FNHL01000007">
    <property type="protein sequence ID" value="SDN20567.1"/>
    <property type="molecule type" value="Genomic_DNA"/>
</dbReference>
<evidence type="ECO:0000313" key="15">
    <source>
        <dbReference type="Proteomes" id="UP000199451"/>
    </source>
</evidence>
<keyword evidence="4 10" id="KW-0677">Repeat</keyword>
<evidence type="ECO:0000313" key="14">
    <source>
        <dbReference type="EMBL" id="SDN20567.1"/>
    </source>
</evidence>
<organism evidence="14 15">
    <name type="scientific">Halogranum gelatinilyticum</name>
    <dbReference type="NCBI Taxonomy" id="660521"/>
    <lineage>
        <taxon>Archaea</taxon>
        <taxon>Methanobacteriati</taxon>
        <taxon>Methanobacteriota</taxon>
        <taxon>Stenosarchaea group</taxon>
        <taxon>Halobacteria</taxon>
        <taxon>Halobacteriales</taxon>
        <taxon>Haloferacaceae</taxon>
    </lineage>
</organism>
<dbReference type="PANTHER" id="PTHR11618:SF13">
    <property type="entry name" value="TRANSCRIPTION INITIATION FACTOR IIB"/>
    <property type="match status" value="1"/>
</dbReference>
<feature type="domain" description="TFIIB-type" evidence="13">
    <location>
        <begin position="20"/>
        <end position="53"/>
    </location>
</feature>
<keyword evidence="8 10" id="KW-0804">Transcription</keyword>
<dbReference type="FunFam" id="1.10.472.10:FF:000023">
    <property type="entry name" value="Transcription initiation factor IIB"/>
    <property type="match status" value="1"/>
</dbReference>
<dbReference type="Pfam" id="PF00382">
    <property type="entry name" value="TFIIB"/>
    <property type="match status" value="2"/>
</dbReference>
<proteinExistence type="inferred from homology"/>
<keyword evidence="14" id="KW-0396">Initiation factor</keyword>
<evidence type="ECO:0000256" key="11">
    <source>
        <dbReference type="PROSITE-ProRule" id="PRU00469"/>
    </source>
</evidence>
<dbReference type="OrthoDB" id="7429at2157"/>
<keyword evidence="6 10" id="KW-0862">Zinc</keyword>
<protein>
    <recommendedName>
        <fullName evidence="2 10">Transcription initiation factor IIB</fullName>
        <shortName evidence="10">TFIIB</shortName>
    </recommendedName>
</protein>
<evidence type="ECO:0000256" key="5">
    <source>
        <dbReference type="ARBA" id="ARBA00022771"/>
    </source>
</evidence>
<keyword evidence="15" id="KW-1185">Reference proteome</keyword>
<dbReference type="InterPro" id="IPR013150">
    <property type="entry name" value="TFIIB_cyclin"/>
</dbReference>
<evidence type="ECO:0000256" key="8">
    <source>
        <dbReference type="ARBA" id="ARBA00023163"/>
    </source>
</evidence>
<feature type="binding site" evidence="10">
    <location>
        <position position="45"/>
    </location>
    <ligand>
        <name>Zn(2+)</name>
        <dbReference type="ChEBI" id="CHEBI:29105"/>
    </ligand>
</feature>
<dbReference type="GO" id="GO:0070897">
    <property type="term" value="P:transcription preinitiation complex assembly"/>
    <property type="evidence" value="ECO:0007669"/>
    <property type="project" value="InterPro"/>
</dbReference>
<keyword evidence="7 10" id="KW-0805">Transcription regulation</keyword>
<feature type="binding site" evidence="10">
    <location>
        <position position="26"/>
    </location>
    <ligand>
        <name>Zn(2+)</name>
        <dbReference type="ChEBI" id="CHEBI:29105"/>
    </ligand>
</feature>
<accession>A0A1G9ZHN7</accession>
<gene>
    <name evidence="10" type="primary">tfb</name>
    <name evidence="14" type="ORF">SAMN04487949_3663</name>
</gene>
<dbReference type="Proteomes" id="UP000199451">
    <property type="component" value="Unassembled WGS sequence"/>
</dbReference>
<feature type="binding site" evidence="10">
    <location>
        <position position="29"/>
    </location>
    <ligand>
        <name>Zn(2+)</name>
        <dbReference type="ChEBI" id="CHEBI:29105"/>
    </ligand>
</feature>
<dbReference type="Pfam" id="PF08271">
    <property type="entry name" value="Zn_Ribbon_TF"/>
    <property type="match status" value="1"/>
</dbReference>
<name>A0A1G9ZHN7_9EURY</name>
<dbReference type="PRINTS" id="PR00685">
    <property type="entry name" value="TIFACTORIIB"/>
</dbReference>
<feature type="region of interest" description="Disordered" evidence="12">
    <location>
        <begin position="1"/>
        <end position="22"/>
    </location>
</feature>
<evidence type="ECO:0000256" key="6">
    <source>
        <dbReference type="ARBA" id="ARBA00022833"/>
    </source>
</evidence>
<evidence type="ECO:0000256" key="4">
    <source>
        <dbReference type="ARBA" id="ARBA00022737"/>
    </source>
</evidence>
<dbReference type="PROSITE" id="PS51134">
    <property type="entry name" value="ZF_TFIIB"/>
    <property type="match status" value="1"/>
</dbReference>
<dbReference type="RefSeq" id="WP_089699845.1">
    <property type="nucleotide sequence ID" value="NZ_FNHL01000007.1"/>
</dbReference>
<dbReference type="InterPro" id="IPR023484">
    <property type="entry name" value="TFIIB_arc"/>
</dbReference>
<dbReference type="GO" id="GO:0003700">
    <property type="term" value="F:DNA-binding transcription factor activity"/>
    <property type="evidence" value="ECO:0007669"/>
    <property type="project" value="UniProtKB-UniRule"/>
</dbReference>
<keyword evidence="5 11" id="KW-0863">Zinc-finger</keyword>
<evidence type="ECO:0000256" key="10">
    <source>
        <dbReference type="HAMAP-Rule" id="MF_00383"/>
    </source>
</evidence>
<feature type="binding site" evidence="10">
    <location>
        <position position="48"/>
    </location>
    <ligand>
        <name>Zn(2+)</name>
        <dbReference type="ChEBI" id="CHEBI:29105"/>
    </ligand>
</feature>
<evidence type="ECO:0000256" key="12">
    <source>
        <dbReference type="SAM" id="MobiDB-lite"/>
    </source>
</evidence>
<dbReference type="PROSITE" id="PS00782">
    <property type="entry name" value="TFIIB"/>
    <property type="match status" value="1"/>
</dbReference>
<comment type="similarity">
    <text evidence="1 10">Belongs to the TFIIB family.</text>
</comment>
<dbReference type="CDD" id="cd20550">
    <property type="entry name" value="CYCLIN_TFIIB_archaea_like_rpt2"/>
    <property type="match status" value="1"/>
</dbReference>
<evidence type="ECO:0000259" key="13">
    <source>
        <dbReference type="PROSITE" id="PS51134"/>
    </source>
</evidence>
<dbReference type="SUPFAM" id="SSF57783">
    <property type="entry name" value="Zinc beta-ribbon"/>
    <property type="match status" value="1"/>
</dbReference>
<dbReference type="GO" id="GO:0097550">
    <property type="term" value="C:transcription preinitiation complex"/>
    <property type="evidence" value="ECO:0007669"/>
    <property type="project" value="TreeGrafter"/>
</dbReference>
<dbReference type="InterPro" id="IPR013763">
    <property type="entry name" value="Cyclin-like_dom"/>
</dbReference>
<dbReference type="CDD" id="cd20549">
    <property type="entry name" value="CYCLIN_TFIIB_archaea_like_rpt1"/>
    <property type="match status" value="1"/>
</dbReference>
<keyword evidence="14" id="KW-0648">Protein biosynthesis</keyword>
<dbReference type="SUPFAM" id="SSF47954">
    <property type="entry name" value="Cyclin-like"/>
    <property type="match status" value="2"/>
</dbReference>
<dbReference type="GO" id="GO:0003743">
    <property type="term" value="F:translation initiation factor activity"/>
    <property type="evidence" value="ECO:0007669"/>
    <property type="project" value="UniProtKB-KW"/>
</dbReference>
<sequence>MAVRYNTGGREETEVDDADEVASGHCPECDSAALVRSDDRGELVCDDCGLVVDDKVVDHGPEWRAFDHAERQSKSRVGAPTTSTMHDRGLTTTIDWKNQDSSGHVLSSEKRNQMHRLRKWQERIRTKDAGERNLQFALSEIDRMASALGVPRSVREVAAVIYRRALDTDLIRGRSIEGVATSALYIACRQENIPRSLEEVSSVARVDRREIGRTYRYVAHELGLDMAPVDPKQYLPRFCSELELNEEVQQRAAAIIEKTTAEGLHSGKSPTGFAAAAIYTAALLCNEKRTQREIAQVAQVTEVTIRNRYREQLEVVGIDFDEVSARQ</sequence>
<evidence type="ECO:0000256" key="9">
    <source>
        <dbReference type="ARBA" id="ARBA00053882"/>
    </source>
</evidence>
<dbReference type="InterPro" id="IPR036915">
    <property type="entry name" value="Cyclin-like_sf"/>
</dbReference>
<feature type="repeat" description="2" evidence="10">
    <location>
        <begin position="233"/>
        <end position="314"/>
    </location>
</feature>
<dbReference type="FunFam" id="1.10.472.170:FF:000001">
    <property type="entry name" value="Transcription initiation factor IIB"/>
    <property type="match status" value="1"/>
</dbReference>
<feature type="compositionally biased region" description="Polar residues" evidence="12">
    <location>
        <begin position="80"/>
        <end position="105"/>
    </location>
</feature>
<dbReference type="STRING" id="660521.SAMN04487949_3663"/>
<dbReference type="SMART" id="SM00385">
    <property type="entry name" value="CYCLIN"/>
    <property type="match status" value="2"/>
</dbReference>
<dbReference type="InterPro" id="IPR023486">
    <property type="entry name" value="TFIIB_CS"/>
</dbReference>
<dbReference type="GO" id="GO:0008270">
    <property type="term" value="F:zinc ion binding"/>
    <property type="evidence" value="ECO:0007669"/>
    <property type="project" value="UniProtKB-UniRule"/>
</dbReference>
<dbReference type="Gene3D" id="1.10.472.170">
    <property type="match status" value="1"/>
</dbReference>
<dbReference type="NCBIfam" id="NF001658">
    <property type="entry name" value="PRK00423.1"/>
    <property type="match status" value="1"/>
</dbReference>
<comment type="function">
    <text evidence="9 10">Stabilizes TBP binding to an archaeal box-A promoter. Also responsible for recruiting RNA polymerase II to the pre-initiation complex (DNA-TBP-TFIIB).</text>
</comment>
<dbReference type="InterPro" id="IPR000812">
    <property type="entry name" value="TFIIB"/>
</dbReference>
<dbReference type="Gene3D" id="1.10.472.10">
    <property type="entry name" value="Cyclin-like"/>
    <property type="match status" value="1"/>
</dbReference>